<evidence type="ECO:0000313" key="3">
    <source>
        <dbReference type="Proteomes" id="UP000198900"/>
    </source>
</evidence>
<reference evidence="2" key="1">
    <citation type="submission" date="2016-10" db="EMBL/GenBank/DDBJ databases">
        <authorList>
            <person name="Varghese N."/>
            <person name="Submissions S."/>
        </authorList>
    </citation>
    <scope>NUCLEOTIDE SEQUENCE [LARGE SCALE GENOMIC DNA]</scope>
    <source>
        <strain evidence="2">YR281</strain>
    </source>
</reference>
<dbReference type="Proteomes" id="UP000198900">
    <property type="component" value="Unassembled WGS sequence"/>
</dbReference>
<dbReference type="RefSeq" id="WP_091789606.1">
    <property type="nucleotide sequence ID" value="NZ_FNDI01000040.1"/>
</dbReference>
<sequence length="230" mass="26641">MKHHFATIQIDGYDLKSTEDSYRRWRFKREDRVVRTAPSPKCLYVTSAVTLRKRLNEAGYDRTSLELEFLRYMSNVFTSQDAPLYFFDYEFYYGKYSPLQRAEAYRQAGLNDWLLALKESVANGWGPRSKPSKMVDSPCKYVDVNILIDMLASNDVELDDPIKPEHALVPFPCVSLDCMAVAMLEVVQDDAECVLDVTELVENNRVYSFDDLLPALETNYVTTREKLRDI</sequence>
<dbReference type="EMBL" id="FNDI01000040">
    <property type="protein sequence ID" value="SDJ27352.1"/>
    <property type="molecule type" value="Genomic_DNA"/>
</dbReference>
<gene>
    <name evidence="2" type="ORF">SAMN04487926_14052</name>
</gene>
<evidence type="ECO:0000313" key="2">
    <source>
        <dbReference type="EMBL" id="SDJ27352.1"/>
    </source>
</evidence>
<protein>
    <recommendedName>
        <fullName evidence="1">HEPN/Toprim N-terminal domain-containing protein</fullName>
    </recommendedName>
</protein>
<evidence type="ECO:0000259" key="1">
    <source>
        <dbReference type="Pfam" id="PF18871"/>
    </source>
</evidence>
<dbReference type="InterPro" id="IPR041487">
    <property type="entry name" value="HEPN/Toprim-NTD1"/>
</dbReference>
<organism evidence="2 3">
    <name type="scientific">Paraburkholderia steynii</name>
    <dbReference type="NCBI Taxonomy" id="1245441"/>
    <lineage>
        <taxon>Bacteria</taxon>
        <taxon>Pseudomonadati</taxon>
        <taxon>Pseudomonadota</taxon>
        <taxon>Betaproteobacteria</taxon>
        <taxon>Burkholderiales</taxon>
        <taxon>Burkholderiaceae</taxon>
        <taxon>Paraburkholderia</taxon>
    </lineage>
</organism>
<comment type="caution">
    <text evidence="2">The sequence shown here is derived from an EMBL/GenBank/DDBJ whole genome shotgun (WGS) entry which is preliminary data.</text>
</comment>
<accession>A0A7Z7BHS2</accession>
<name>A0A7Z7BHS2_9BURK</name>
<dbReference type="AlphaFoldDB" id="A0A7Z7BHS2"/>
<keyword evidence="3" id="KW-1185">Reference proteome</keyword>
<dbReference type="Pfam" id="PF18871">
    <property type="entry name" value="HEPN_Toprim_N"/>
    <property type="match status" value="1"/>
</dbReference>
<proteinExistence type="predicted"/>
<feature type="domain" description="HEPN/Toprim N-terminal" evidence="1">
    <location>
        <begin position="6"/>
        <end position="213"/>
    </location>
</feature>